<evidence type="ECO:0000313" key="3">
    <source>
        <dbReference type="Proteomes" id="UP001500804"/>
    </source>
</evidence>
<keyword evidence="3" id="KW-1185">Reference proteome</keyword>
<accession>A0ABP9P7R7</accession>
<name>A0ABP9P7R7_9PSEU</name>
<organism evidence="2 3">
    <name type="scientific">Pseudonocardia adelaidensis</name>
    <dbReference type="NCBI Taxonomy" id="648754"/>
    <lineage>
        <taxon>Bacteria</taxon>
        <taxon>Bacillati</taxon>
        <taxon>Actinomycetota</taxon>
        <taxon>Actinomycetes</taxon>
        <taxon>Pseudonocardiales</taxon>
        <taxon>Pseudonocardiaceae</taxon>
        <taxon>Pseudonocardia</taxon>
    </lineage>
</organism>
<keyword evidence="1" id="KW-0472">Membrane</keyword>
<comment type="caution">
    <text evidence="2">The sequence shown here is derived from an EMBL/GenBank/DDBJ whole genome shotgun (WGS) entry which is preliminary data.</text>
</comment>
<reference evidence="3" key="1">
    <citation type="journal article" date="2019" name="Int. J. Syst. Evol. Microbiol.">
        <title>The Global Catalogue of Microorganisms (GCM) 10K type strain sequencing project: providing services to taxonomists for standard genome sequencing and annotation.</title>
        <authorList>
            <consortium name="The Broad Institute Genomics Platform"/>
            <consortium name="The Broad Institute Genome Sequencing Center for Infectious Disease"/>
            <person name="Wu L."/>
            <person name="Ma J."/>
        </authorList>
    </citation>
    <scope>NUCLEOTIDE SEQUENCE [LARGE SCALE GENOMIC DNA]</scope>
    <source>
        <strain evidence="3">JCM 18302</strain>
    </source>
</reference>
<proteinExistence type="predicted"/>
<keyword evidence="1" id="KW-1133">Transmembrane helix</keyword>
<sequence>MSALPAVLVFAGLPILIVAIVTVVVFATTKPRAPRQPIDPPAGLVAGAMPCRVGTGTDGRRIHLPMSEPTDGDISPCLQLACAECGTPYQEGGSAQVHFSSPRRAIETARARGWTLAGYRVRCRRCA</sequence>
<dbReference type="Proteomes" id="UP001500804">
    <property type="component" value="Unassembled WGS sequence"/>
</dbReference>
<keyword evidence="1" id="KW-0812">Transmembrane</keyword>
<feature type="transmembrane region" description="Helical" evidence="1">
    <location>
        <begin position="6"/>
        <end position="27"/>
    </location>
</feature>
<evidence type="ECO:0000313" key="2">
    <source>
        <dbReference type="EMBL" id="GAA5141775.1"/>
    </source>
</evidence>
<dbReference type="EMBL" id="BAABJO010000055">
    <property type="protein sequence ID" value="GAA5141775.1"/>
    <property type="molecule type" value="Genomic_DNA"/>
</dbReference>
<protein>
    <submittedName>
        <fullName evidence="2">Uncharacterized protein</fullName>
    </submittedName>
</protein>
<evidence type="ECO:0000256" key="1">
    <source>
        <dbReference type="SAM" id="Phobius"/>
    </source>
</evidence>
<gene>
    <name evidence="2" type="ORF">GCM10023320_81220</name>
</gene>